<evidence type="ECO:0000313" key="9">
    <source>
        <dbReference type="Proteomes" id="UP000507470"/>
    </source>
</evidence>
<dbReference type="AlphaFoldDB" id="A0A6J7ZW48"/>
<keyword evidence="2 5" id="KW-0547">Nucleotide-binding</keyword>
<dbReference type="Gene3D" id="1.10.8.60">
    <property type="match status" value="1"/>
</dbReference>
<dbReference type="InterPro" id="IPR003959">
    <property type="entry name" value="ATPase_AAA_core"/>
</dbReference>
<feature type="domain" description="AAA ATPase AAA+ lid" evidence="7">
    <location>
        <begin position="250"/>
        <end position="286"/>
    </location>
</feature>
<keyword evidence="4" id="KW-0496">Mitochondrion</keyword>
<dbReference type="GO" id="GO:0005741">
    <property type="term" value="C:mitochondrial outer membrane"/>
    <property type="evidence" value="ECO:0007669"/>
    <property type="project" value="TreeGrafter"/>
</dbReference>
<reference evidence="8 9" key="1">
    <citation type="submission" date="2020-06" db="EMBL/GenBank/DDBJ databases">
        <authorList>
            <person name="Li R."/>
            <person name="Bekaert M."/>
        </authorList>
    </citation>
    <scope>NUCLEOTIDE SEQUENCE [LARGE SCALE GENOMIC DNA]</scope>
    <source>
        <strain evidence="9">wild</strain>
    </source>
</reference>
<gene>
    <name evidence="8" type="ORF">MCOR_611</name>
</gene>
<evidence type="ECO:0000256" key="2">
    <source>
        <dbReference type="ARBA" id="ARBA00022741"/>
    </source>
</evidence>
<dbReference type="InterPro" id="IPR003960">
    <property type="entry name" value="ATPase_AAA_CS"/>
</dbReference>
<evidence type="ECO:0000313" key="8">
    <source>
        <dbReference type="EMBL" id="CAC5356466.1"/>
    </source>
</evidence>
<comment type="similarity">
    <text evidence="5">Belongs to the AAA ATPase family.</text>
</comment>
<dbReference type="OrthoDB" id="10254455at2759"/>
<evidence type="ECO:0000256" key="5">
    <source>
        <dbReference type="RuleBase" id="RU003651"/>
    </source>
</evidence>
<name>A0A6J7ZW48_MYTCO</name>
<dbReference type="Pfam" id="PF00004">
    <property type="entry name" value="AAA"/>
    <property type="match status" value="1"/>
</dbReference>
<dbReference type="PANTHER" id="PTHR45644:SF3">
    <property type="entry name" value="FI08533P-RELATED"/>
    <property type="match status" value="1"/>
</dbReference>
<keyword evidence="8" id="KW-0378">Hydrolase</keyword>
<proteinExistence type="inferred from homology"/>
<sequence>MDKLGDTVRVTAHEIDEKLSPIKTSLANFLKSGFSKLNSVIRFEQVANQTDDVVQTAVNTTSEVTVPDDPAVRMMIGKLLSTGLSLVVSIGLSYFLVKLLSNALDPTRKEKSAAQQKAAMMLQRLGVTDVKEKRTLSSFQTSPTTKRNVVAVKLQPAIIFVDEIDSFLRSRSSTDHEATAMIKTQFMSLWDGIITDPNCQIMIVGATNRPQDVDAAILRRMPCQFKIRKPAKEQRKHIMNIILEEEQVADIDLNKLGDLTDGFSGSDLKEGCRQAALYRVHEVLEAHRNLHGVDAFEIPTSDLRDMNMSDLEYGINQVKDSKELMAGSLSYPLLD</sequence>
<dbReference type="InterPro" id="IPR027417">
    <property type="entry name" value="P-loop_NTPase"/>
</dbReference>
<dbReference type="SUPFAM" id="SSF52540">
    <property type="entry name" value="P-loop containing nucleoside triphosphate hydrolases"/>
    <property type="match status" value="1"/>
</dbReference>
<keyword evidence="9" id="KW-1185">Reference proteome</keyword>
<dbReference type="InterPro" id="IPR051701">
    <property type="entry name" value="Mito_OM_Translocase_MSP1"/>
</dbReference>
<dbReference type="Proteomes" id="UP000507470">
    <property type="component" value="Unassembled WGS sequence"/>
</dbReference>
<dbReference type="InterPro" id="IPR041569">
    <property type="entry name" value="AAA_lid_3"/>
</dbReference>
<feature type="domain" description="ATPase AAA-type core" evidence="6">
    <location>
        <begin position="147"/>
        <end position="227"/>
    </location>
</feature>
<organism evidence="8 9">
    <name type="scientific">Mytilus coruscus</name>
    <name type="common">Sea mussel</name>
    <dbReference type="NCBI Taxonomy" id="42192"/>
    <lineage>
        <taxon>Eukaryota</taxon>
        <taxon>Metazoa</taxon>
        <taxon>Spiralia</taxon>
        <taxon>Lophotrochozoa</taxon>
        <taxon>Mollusca</taxon>
        <taxon>Bivalvia</taxon>
        <taxon>Autobranchia</taxon>
        <taxon>Pteriomorphia</taxon>
        <taxon>Mytilida</taxon>
        <taxon>Mytiloidea</taxon>
        <taxon>Mytilidae</taxon>
        <taxon>Mytilinae</taxon>
        <taxon>Mytilus</taxon>
    </lineage>
</organism>
<dbReference type="GO" id="GO:0005524">
    <property type="term" value="F:ATP binding"/>
    <property type="evidence" value="ECO:0007669"/>
    <property type="project" value="UniProtKB-KW"/>
</dbReference>
<evidence type="ECO:0000256" key="4">
    <source>
        <dbReference type="ARBA" id="ARBA00023128"/>
    </source>
</evidence>
<dbReference type="GO" id="GO:0140570">
    <property type="term" value="P:extraction of mislocalized protein from mitochondrial outer membrane"/>
    <property type="evidence" value="ECO:0007669"/>
    <property type="project" value="TreeGrafter"/>
</dbReference>
<dbReference type="EC" id="3.6.1.-" evidence="8"/>
<keyword evidence="3 5" id="KW-0067">ATP-binding</keyword>
<protein>
    <submittedName>
        <fullName evidence="8">ATAD1</fullName>
        <ecNumber evidence="8">3.6.1.-</ecNumber>
    </submittedName>
</protein>
<dbReference type="Gene3D" id="3.40.50.300">
    <property type="entry name" value="P-loop containing nucleotide triphosphate hydrolases"/>
    <property type="match status" value="1"/>
</dbReference>
<evidence type="ECO:0000256" key="3">
    <source>
        <dbReference type="ARBA" id="ARBA00022840"/>
    </source>
</evidence>
<dbReference type="PROSITE" id="PS00674">
    <property type="entry name" value="AAA"/>
    <property type="match status" value="1"/>
</dbReference>
<dbReference type="PANTHER" id="PTHR45644">
    <property type="entry name" value="AAA ATPASE, PUTATIVE (AFU_ORTHOLOGUE AFUA_2G12920)-RELATED-RELATED"/>
    <property type="match status" value="1"/>
</dbReference>
<evidence type="ECO:0000259" key="6">
    <source>
        <dbReference type="Pfam" id="PF00004"/>
    </source>
</evidence>
<evidence type="ECO:0000259" key="7">
    <source>
        <dbReference type="Pfam" id="PF17862"/>
    </source>
</evidence>
<comment type="subcellular location">
    <subcellularLocation>
        <location evidence="1">Mitochondrion membrane</location>
        <topology evidence="1">Single-pass membrane protein</topology>
    </subcellularLocation>
</comment>
<dbReference type="GO" id="GO:0016887">
    <property type="term" value="F:ATP hydrolysis activity"/>
    <property type="evidence" value="ECO:0007669"/>
    <property type="project" value="InterPro"/>
</dbReference>
<evidence type="ECO:0000256" key="1">
    <source>
        <dbReference type="ARBA" id="ARBA00004304"/>
    </source>
</evidence>
<accession>A0A6J7ZW48</accession>
<dbReference type="Pfam" id="PF17862">
    <property type="entry name" value="AAA_lid_3"/>
    <property type="match status" value="1"/>
</dbReference>
<dbReference type="EMBL" id="CACVKT020000156">
    <property type="protein sequence ID" value="CAC5356466.1"/>
    <property type="molecule type" value="Genomic_DNA"/>
</dbReference>